<evidence type="ECO:0000313" key="1">
    <source>
        <dbReference type="EMBL" id="RVT43604.1"/>
    </source>
</evidence>
<proteinExistence type="predicted"/>
<accession>A0A437JCL2</accession>
<sequence>MPQIPENRKIVSVTLQASGTAVAETANPFVDLKRKQYVGAMASRALKIARRRERLRERMAGE</sequence>
<dbReference type="Proteomes" id="UP000282977">
    <property type="component" value="Unassembled WGS sequence"/>
</dbReference>
<dbReference type="AlphaFoldDB" id="A0A437JCL2"/>
<dbReference type="RefSeq" id="WP_164847359.1">
    <property type="nucleotide sequence ID" value="NZ_RZUL01000001.1"/>
</dbReference>
<comment type="caution">
    <text evidence="1">The sequence shown here is derived from an EMBL/GenBank/DDBJ whole genome shotgun (WGS) entry which is preliminary data.</text>
</comment>
<reference evidence="1 2" key="1">
    <citation type="submission" date="2019-01" db="EMBL/GenBank/DDBJ databases">
        <authorList>
            <person name="Chen W.-M."/>
        </authorList>
    </citation>
    <scope>NUCLEOTIDE SEQUENCE [LARGE SCALE GENOMIC DNA]</scope>
    <source>
        <strain evidence="1 2">TLA-22</strain>
    </source>
</reference>
<protein>
    <submittedName>
        <fullName evidence="1">Uncharacterized protein</fullName>
    </submittedName>
</protein>
<gene>
    <name evidence="1" type="ORF">ENE74_03030</name>
</gene>
<evidence type="ECO:0000313" key="2">
    <source>
        <dbReference type="Proteomes" id="UP000282977"/>
    </source>
</evidence>
<organism evidence="1 2">
    <name type="scientific">Sphingobium algorifonticola</name>
    <dbReference type="NCBI Taxonomy" id="2008318"/>
    <lineage>
        <taxon>Bacteria</taxon>
        <taxon>Pseudomonadati</taxon>
        <taxon>Pseudomonadota</taxon>
        <taxon>Alphaproteobacteria</taxon>
        <taxon>Sphingomonadales</taxon>
        <taxon>Sphingomonadaceae</taxon>
        <taxon>Sphingobium</taxon>
    </lineage>
</organism>
<dbReference type="EMBL" id="RZUL01000001">
    <property type="protein sequence ID" value="RVT43604.1"/>
    <property type="molecule type" value="Genomic_DNA"/>
</dbReference>
<keyword evidence="2" id="KW-1185">Reference proteome</keyword>
<name>A0A437JCL2_9SPHN</name>